<organism evidence="2 3">
    <name type="scientific">Teichococcus deserti</name>
    <dbReference type="NCBI Taxonomy" id="1817963"/>
    <lineage>
        <taxon>Bacteria</taxon>
        <taxon>Pseudomonadati</taxon>
        <taxon>Pseudomonadota</taxon>
        <taxon>Alphaproteobacteria</taxon>
        <taxon>Acetobacterales</taxon>
        <taxon>Roseomonadaceae</taxon>
        <taxon>Roseomonas</taxon>
    </lineage>
</organism>
<dbReference type="Gene3D" id="3.40.630.30">
    <property type="match status" value="1"/>
</dbReference>
<dbReference type="EMBL" id="MLCO01000027">
    <property type="protein sequence ID" value="ONG57304.1"/>
    <property type="molecule type" value="Genomic_DNA"/>
</dbReference>
<dbReference type="InterPro" id="IPR052729">
    <property type="entry name" value="Acyl/Acetyltrans_Enzymes"/>
</dbReference>
<dbReference type="PANTHER" id="PTHR47237:SF1">
    <property type="entry name" value="SLL0310 PROTEIN"/>
    <property type="match status" value="1"/>
</dbReference>
<dbReference type="InterPro" id="IPR000182">
    <property type="entry name" value="GNAT_dom"/>
</dbReference>
<dbReference type="CDD" id="cd04301">
    <property type="entry name" value="NAT_SF"/>
    <property type="match status" value="1"/>
</dbReference>
<proteinExistence type="predicted"/>
<evidence type="ECO:0000313" key="2">
    <source>
        <dbReference type="EMBL" id="ONG57304.1"/>
    </source>
</evidence>
<dbReference type="Pfam" id="PF00583">
    <property type="entry name" value="Acetyltransf_1"/>
    <property type="match status" value="1"/>
</dbReference>
<dbReference type="PROSITE" id="PS51186">
    <property type="entry name" value="GNAT"/>
    <property type="match status" value="1"/>
</dbReference>
<protein>
    <submittedName>
        <fullName evidence="2">GNAT family N-acetyltransferase</fullName>
    </submittedName>
</protein>
<accession>A0A1V2H784</accession>
<keyword evidence="2" id="KW-0808">Transferase</keyword>
<dbReference type="AlphaFoldDB" id="A0A1V2H784"/>
<comment type="caution">
    <text evidence="2">The sequence shown here is derived from an EMBL/GenBank/DDBJ whole genome shotgun (WGS) entry which is preliminary data.</text>
</comment>
<keyword evidence="3" id="KW-1185">Reference proteome</keyword>
<dbReference type="Pfam" id="PF18014">
    <property type="entry name" value="Acetyltransf_18"/>
    <property type="match status" value="1"/>
</dbReference>
<dbReference type="Gene3D" id="3.40.630.90">
    <property type="match status" value="1"/>
</dbReference>
<dbReference type="Proteomes" id="UP000188879">
    <property type="component" value="Unassembled WGS sequence"/>
</dbReference>
<name>A0A1V2H784_9PROT</name>
<dbReference type="SUPFAM" id="SSF55729">
    <property type="entry name" value="Acyl-CoA N-acyltransferases (Nat)"/>
    <property type="match status" value="1"/>
</dbReference>
<evidence type="ECO:0000313" key="3">
    <source>
        <dbReference type="Proteomes" id="UP000188879"/>
    </source>
</evidence>
<sequence length="258" mass="26999">MPILVDWAAAEGWNPGLADAMAFHAADPEGFLLGVLDGVPVGCVSAVRQGDSHGFIGFYMIRPEHRGKGFGIAMWRAAMARLAGRNVGLDGVLAQQANYARSGFGLAWRNVRHGAEAPRPVAGAEGELRAASLEDALALDVFPVERRGFLQAWLAAPGHRALAVPGRGFGVIRPCRNGQKIGPLMARDDAAARAIFNALIEGVSGPVFLDLPEPNKAALALAGEAGLEASFETARMYTGAVPALDLAACYGLASFELG</sequence>
<gene>
    <name evidence="2" type="ORF">BKE38_04455</name>
</gene>
<dbReference type="InterPro" id="IPR041496">
    <property type="entry name" value="YitH/HolE_GNAT"/>
</dbReference>
<dbReference type="GO" id="GO:0016747">
    <property type="term" value="F:acyltransferase activity, transferring groups other than amino-acyl groups"/>
    <property type="evidence" value="ECO:0007669"/>
    <property type="project" value="InterPro"/>
</dbReference>
<reference evidence="2 3" key="1">
    <citation type="submission" date="2016-10" db="EMBL/GenBank/DDBJ databases">
        <title>Draft Genome sequence of Roseomonas sp. strain M3.</title>
        <authorList>
            <person name="Subhash Y."/>
            <person name="Lee S."/>
        </authorList>
    </citation>
    <scope>NUCLEOTIDE SEQUENCE [LARGE SCALE GENOMIC DNA]</scope>
    <source>
        <strain evidence="2 3">M3</strain>
    </source>
</reference>
<dbReference type="OrthoDB" id="20916at2"/>
<dbReference type="InterPro" id="IPR016181">
    <property type="entry name" value="Acyl_CoA_acyltransferase"/>
</dbReference>
<evidence type="ECO:0000259" key="1">
    <source>
        <dbReference type="PROSITE" id="PS51186"/>
    </source>
</evidence>
<feature type="domain" description="N-acetyltransferase" evidence="1">
    <location>
        <begin position="1"/>
        <end position="122"/>
    </location>
</feature>
<dbReference type="PANTHER" id="PTHR47237">
    <property type="entry name" value="SLL0310 PROTEIN"/>
    <property type="match status" value="1"/>
</dbReference>